<dbReference type="EMBL" id="POTX01000326">
    <property type="protein sequence ID" value="PZF86024.1"/>
    <property type="molecule type" value="Genomic_DNA"/>
</dbReference>
<evidence type="ECO:0000256" key="1">
    <source>
        <dbReference type="SAM" id="Phobius"/>
    </source>
</evidence>
<dbReference type="RefSeq" id="WP_111246281.1">
    <property type="nucleotide sequence ID" value="NZ_POTX01000326.1"/>
</dbReference>
<proteinExistence type="predicted"/>
<feature type="transmembrane region" description="Helical" evidence="1">
    <location>
        <begin position="58"/>
        <end position="81"/>
    </location>
</feature>
<protein>
    <recommendedName>
        <fullName evidence="2">DUF4190 domain-containing protein</fullName>
    </recommendedName>
</protein>
<keyword evidence="1" id="KW-1133">Transmembrane helix</keyword>
<keyword evidence="1" id="KW-0812">Transmembrane</keyword>
<evidence type="ECO:0000259" key="2">
    <source>
        <dbReference type="Pfam" id="PF13828"/>
    </source>
</evidence>
<gene>
    <name evidence="3" type="ORF">C1I93_28080</name>
</gene>
<dbReference type="Proteomes" id="UP000248627">
    <property type="component" value="Unassembled WGS sequence"/>
</dbReference>
<keyword evidence="4" id="KW-1185">Reference proteome</keyword>
<accession>A0A2W2BZY6</accession>
<feature type="transmembrane region" description="Helical" evidence="1">
    <location>
        <begin position="20"/>
        <end position="46"/>
    </location>
</feature>
<organism evidence="3 4">
    <name type="scientific">Micromonospora endophytica</name>
    <dbReference type="NCBI Taxonomy" id="515350"/>
    <lineage>
        <taxon>Bacteria</taxon>
        <taxon>Bacillati</taxon>
        <taxon>Actinomycetota</taxon>
        <taxon>Actinomycetes</taxon>
        <taxon>Micromonosporales</taxon>
        <taxon>Micromonosporaceae</taxon>
        <taxon>Micromonospora</taxon>
    </lineage>
</organism>
<sequence length="88" mass="8937">MNSPSVVHVAGRTSGKAVASMVVAIIGALGASRLFGIPSFIAVLLGHLAMPETMSGAFAGRAMAITGVILGYLADIPWLIFTLSSPPL</sequence>
<name>A0A2W2BZY6_9ACTN</name>
<reference evidence="3 4" key="1">
    <citation type="submission" date="2018-01" db="EMBL/GenBank/DDBJ databases">
        <title>Draft genome sequence of Jishengella endophytica.</title>
        <authorList>
            <person name="Sahin N."/>
            <person name="Ay H."/>
            <person name="Saygin H."/>
        </authorList>
    </citation>
    <scope>NUCLEOTIDE SEQUENCE [LARGE SCALE GENOMIC DNA]</scope>
    <source>
        <strain evidence="3 4">DSM 45430</strain>
    </source>
</reference>
<dbReference type="Pfam" id="PF13828">
    <property type="entry name" value="DUF4190"/>
    <property type="match status" value="1"/>
</dbReference>
<dbReference type="InterPro" id="IPR025241">
    <property type="entry name" value="DUF4190"/>
</dbReference>
<dbReference type="AlphaFoldDB" id="A0A2W2BZY6"/>
<feature type="domain" description="DUF4190" evidence="2">
    <location>
        <begin position="17"/>
        <end position="80"/>
    </location>
</feature>
<comment type="caution">
    <text evidence="3">The sequence shown here is derived from an EMBL/GenBank/DDBJ whole genome shotgun (WGS) entry which is preliminary data.</text>
</comment>
<keyword evidence="1" id="KW-0472">Membrane</keyword>
<evidence type="ECO:0000313" key="4">
    <source>
        <dbReference type="Proteomes" id="UP000248627"/>
    </source>
</evidence>
<evidence type="ECO:0000313" key="3">
    <source>
        <dbReference type="EMBL" id="PZF86024.1"/>
    </source>
</evidence>